<evidence type="ECO:0000259" key="3">
    <source>
        <dbReference type="PROSITE" id="PS50206"/>
    </source>
</evidence>
<dbReference type="SMART" id="SM00321">
    <property type="entry name" value="WSC"/>
    <property type="match status" value="1"/>
</dbReference>
<dbReference type="CDD" id="cd23668">
    <property type="entry name" value="GH55_beta13glucanase-like"/>
    <property type="match status" value="1"/>
</dbReference>
<feature type="compositionally biased region" description="Polar residues" evidence="1">
    <location>
        <begin position="112"/>
        <end position="139"/>
    </location>
</feature>
<dbReference type="PROSITE" id="PS51212">
    <property type="entry name" value="WSC"/>
    <property type="match status" value="1"/>
</dbReference>
<dbReference type="InterPro" id="IPR024535">
    <property type="entry name" value="RHGA/B-epi-like_pectate_lyase"/>
</dbReference>
<dbReference type="GO" id="GO:0004650">
    <property type="term" value="F:polygalacturonase activity"/>
    <property type="evidence" value="ECO:0007669"/>
    <property type="project" value="InterPro"/>
</dbReference>
<evidence type="ECO:0008006" key="8">
    <source>
        <dbReference type="Google" id="ProtNLM"/>
    </source>
</evidence>
<dbReference type="InterPro" id="IPR002889">
    <property type="entry name" value="WSC_carb-bd"/>
</dbReference>
<dbReference type="InterPro" id="IPR036779">
    <property type="entry name" value="LysM_dom_sf"/>
</dbReference>
<feature type="domain" description="LysM" evidence="5">
    <location>
        <begin position="1196"/>
        <end position="1244"/>
    </location>
</feature>
<evidence type="ECO:0000256" key="1">
    <source>
        <dbReference type="SAM" id="MobiDB-lite"/>
    </source>
</evidence>
<dbReference type="EMBL" id="KE148162">
    <property type="protein sequence ID" value="EPE04207.1"/>
    <property type="molecule type" value="Genomic_DNA"/>
</dbReference>
<feature type="region of interest" description="Disordered" evidence="1">
    <location>
        <begin position="86"/>
        <end position="139"/>
    </location>
</feature>
<evidence type="ECO:0000259" key="5">
    <source>
        <dbReference type="PROSITE" id="PS51782"/>
    </source>
</evidence>
<feature type="signal peptide" evidence="2">
    <location>
        <begin position="1"/>
        <end position="24"/>
    </location>
</feature>
<protein>
    <recommendedName>
        <fullName evidence="8">Glycoside hydrolase family 55 protein</fullName>
    </recommendedName>
</protein>
<evidence type="ECO:0000256" key="2">
    <source>
        <dbReference type="SAM" id="SignalP"/>
    </source>
</evidence>
<name>S3BUR6_OPHP1</name>
<evidence type="ECO:0000313" key="7">
    <source>
        <dbReference type="Proteomes" id="UP000016923"/>
    </source>
</evidence>
<dbReference type="Proteomes" id="UP000016923">
    <property type="component" value="Unassembled WGS sequence"/>
</dbReference>
<keyword evidence="7" id="KW-1185">Reference proteome</keyword>
<sequence length="1610" mass="172257">MATAFKPFFLLICALCLVIQPLLAHTHVHSASHEKAHKLFHVQQHERRNESVLVGNGTAGSAGDIIARFQQAMAVANQAILEAPKQNTPEVQNATTRRRQGLKAQPLDYSADSLNHANETVSRRSALNSTARGNSSSFDRQSYTVPAEVIDAARILAEANPLPPTDYQTLLAEVEVRTAKRKAHFNDTNVMTQTTQRASGLVEYVPAADLAITVQNGTQVAGPEQHDGRLSRRAATTFWMETMTQRGTAPYAPAGYKVWRNVKDYGAYGDGVHDDTAAINKAISDGGRCGAGCPASTQFPATVYFPAGTYLVSSPIIQFYNTEMLGDPLNRPIILAAQSFAGLGVITSDVYVGDDVTWYLNQNNFLRSVRNLIMDIRPAPQDAYVCAIHWQVAQGTSLENIAFISTKPSEYAGTTHQGIYMENGSGGFMSDLVFVGGNFGAYFGNQQFTTSGLLFDSCRTGLQIHWDWGWTMQDTEFYNCEKGIIIVGGAGGPQSTGQGVGSLSLVDVHMWGVPVVIETSLFSDNSTALHISNGGFENCATIVLDSQANKVLYPGNSAGITNVTSWGFGKVAGPTGETGFVNGADMASPAYPPTLLVTDDIHPSAKFFHRTRPSYADPGNSQIFDVKALGAHGDGSTDDTVVLQRILDVAANVSGIVYFPHGIYIIKQTLDVPVGSRMIGQAWPQIMATGTNFADMANPRAALRIGAVGSVGVIEIQCMMFTVRGPTAGVVLVEWNVHESSQGSAGLWDSHMRVGGAKGSSLQNADCPKTAHGKPSCIAASMLMHMTEKSSGYLENVWMWIADHDMEDADQIQISVYAARGILIESQGPTWLWGTAAEHAVLYQYQLAGAKNIVMGLIQTEAPYYQPTPAAPAPFEKGLVFKDDPTFDASVADADTDGIAWGLRVIDSTDVYIISGGLYTWFNDYSQECVNSGANDCQLRSVYLEQSYDIWIYNLITIGAVEMIAPLNGNPIIASKNRNGYASSIVAWLGGANQTTGQRNITGYTLYTRDDLDSYSFSEQCKTALTATLACVNETMQWTSPAYHGSLDNATLQAQVCVAGCGASLASWFYGVATSCAGYVWSSGAPLQMAGGYVWYGYNESCLTETTSKKYCNDVIDGFSESETLAGMPDSELCSECFTARVRMMQQSTYSIYNTVPWYQKALAEIQTRCSLTIPLDVPEPLISVPNPGSFCVSDKFYTIKDSDTCDAIALANNVSSANVFYAAAAAGATRGCSELPSGLEICLPLTCATYILSPTDDCFSASVIAGVDDITRYNTWIDDGCDNLHEANATLGSVLCASPLGGTYVPGTATNTSTFPGSGIPIYSSVKVDPPAGATVDNRTTTECGKWYVAQPNDTCAYITTENTVGLSMFAGMNPSVNATSGTANSCTASIVTGQAYCVSIVFDPYGSTVSGPKNYTSLTSYGCWYNLDNTSRVLLGPVWNSTVLGSAVTLESCATDCYTDDYVLAGISNNNTCLCGSEVSANSVRLSTSVCDATQKGNVSLYSLTESVPYYEYTGVGCFPDVTLITGSSPRTVMADNSPNVCMTYCLPAYPYFAVANGSSCICGTDLDPTATQIDAEANCNMACPGRTNTNCGGAAAIYIYSSREDPF</sequence>
<dbReference type="PANTHER" id="PTHR33928:SF2">
    <property type="entry name" value="PECTATE LYASE SUPERFAMILY PROTEIN DOMAIN-CONTAINING PROTEIN-RELATED"/>
    <property type="match status" value="1"/>
</dbReference>
<dbReference type="eggNOG" id="ENOG502SK24">
    <property type="taxonomic scope" value="Eukaryota"/>
</dbReference>
<feature type="domain" description="Rhodanese" evidence="3">
    <location>
        <begin position="900"/>
        <end position="930"/>
    </location>
</feature>
<dbReference type="SUPFAM" id="SSF51126">
    <property type="entry name" value="Pectin lyase-like"/>
    <property type="match status" value="2"/>
</dbReference>
<evidence type="ECO:0000313" key="6">
    <source>
        <dbReference type="EMBL" id="EPE04207.1"/>
    </source>
</evidence>
<keyword evidence="2" id="KW-0732">Signal</keyword>
<gene>
    <name evidence="6" type="ORF">F503_04722</name>
</gene>
<dbReference type="STRING" id="1262450.S3BUR6"/>
<dbReference type="Gene3D" id="3.10.350.10">
    <property type="entry name" value="LysM domain"/>
    <property type="match status" value="1"/>
</dbReference>
<reference evidence="6 7" key="1">
    <citation type="journal article" date="2013" name="BMC Genomics">
        <title>The genome and transcriptome of the pine saprophyte Ophiostoma piceae, and a comparison with the bark beetle-associated pine pathogen Grosmannia clavigera.</title>
        <authorList>
            <person name="Haridas S."/>
            <person name="Wang Y."/>
            <person name="Lim L."/>
            <person name="Massoumi Alamouti S."/>
            <person name="Jackman S."/>
            <person name="Docking R."/>
            <person name="Robertson G."/>
            <person name="Birol I."/>
            <person name="Bohlmann J."/>
            <person name="Breuil C."/>
        </authorList>
    </citation>
    <scope>NUCLEOTIDE SEQUENCE [LARGE SCALE GENOMIC DNA]</scope>
    <source>
        <strain evidence="6 7">UAMH 11346</strain>
    </source>
</reference>
<dbReference type="InterPro" id="IPR039279">
    <property type="entry name" value="QRT3-like"/>
</dbReference>
<dbReference type="PROSITE" id="PS51782">
    <property type="entry name" value="LYSM"/>
    <property type="match status" value="1"/>
</dbReference>
<dbReference type="InterPro" id="IPR018392">
    <property type="entry name" value="LysM"/>
</dbReference>
<dbReference type="InterPro" id="IPR011050">
    <property type="entry name" value="Pectin_lyase_fold/virulence"/>
</dbReference>
<dbReference type="Pfam" id="PF01822">
    <property type="entry name" value="WSC"/>
    <property type="match status" value="2"/>
</dbReference>
<dbReference type="Pfam" id="PF12708">
    <property type="entry name" value="Pect-lyase_RHGA_epim"/>
    <property type="match status" value="2"/>
</dbReference>
<dbReference type="OMA" id="VEIQDMM"/>
<dbReference type="InterPro" id="IPR001763">
    <property type="entry name" value="Rhodanese-like_dom"/>
</dbReference>
<feature type="chain" id="PRO_5004518148" description="Glycoside hydrolase family 55 protein" evidence="2">
    <location>
        <begin position="25"/>
        <end position="1610"/>
    </location>
</feature>
<feature type="compositionally biased region" description="Polar residues" evidence="1">
    <location>
        <begin position="86"/>
        <end position="95"/>
    </location>
</feature>
<evidence type="ECO:0000259" key="4">
    <source>
        <dbReference type="PROSITE" id="PS51212"/>
    </source>
</evidence>
<dbReference type="VEuPathDB" id="FungiDB:F503_04722"/>
<proteinExistence type="predicted"/>
<dbReference type="HOGENOM" id="CLU_002540_4_1_1"/>
<feature type="domain" description="WSC" evidence="4">
    <location>
        <begin position="1514"/>
        <end position="1606"/>
    </location>
</feature>
<accession>S3BUR6</accession>
<dbReference type="OrthoDB" id="1046782at2759"/>
<dbReference type="InterPro" id="IPR012334">
    <property type="entry name" value="Pectin_lyas_fold"/>
</dbReference>
<dbReference type="PROSITE" id="PS50206">
    <property type="entry name" value="RHODANESE_3"/>
    <property type="match status" value="1"/>
</dbReference>
<dbReference type="Gene3D" id="2.160.20.10">
    <property type="entry name" value="Single-stranded right-handed beta-helix, Pectin lyase-like"/>
    <property type="match status" value="2"/>
</dbReference>
<dbReference type="PANTHER" id="PTHR33928">
    <property type="entry name" value="POLYGALACTURONASE QRT3"/>
    <property type="match status" value="1"/>
</dbReference>
<organism evidence="6 7">
    <name type="scientific">Ophiostoma piceae (strain UAMH 11346)</name>
    <name type="common">Sap stain fungus</name>
    <dbReference type="NCBI Taxonomy" id="1262450"/>
    <lineage>
        <taxon>Eukaryota</taxon>
        <taxon>Fungi</taxon>
        <taxon>Dikarya</taxon>
        <taxon>Ascomycota</taxon>
        <taxon>Pezizomycotina</taxon>
        <taxon>Sordariomycetes</taxon>
        <taxon>Sordariomycetidae</taxon>
        <taxon>Ophiostomatales</taxon>
        <taxon>Ophiostomataceae</taxon>
        <taxon>Ophiostoma</taxon>
    </lineage>
</organism>